<reference evidence="2" key="1">
    <citation type="submission" date="2022-11" db="EMBL/GenBank/DDBJ databases">
        <authorList>
            <person name="Kikuchi T."/>
        </authorList>
    </citation>
    <scope>NUCLEOTIDE SEQUENCE</scope>
    <source>
        <strain evidence="2">PS1010</strain>
    </source>
</reference>
<feature type="transmembrane region" description="Helical" evidence="1">
    <location>
        <begin position="31"/>
        <end position="56"/>
    </location>
</feature>
<feature type="transmembrane region" description="Helical" evidence="1">
    <location>
        <begin position="68"/>
        <end position="85"/>
    </location>
</feature>
<organism evidence="2 3">
    <name type="scientific">Caenorhabditis angaria</name>
    <dbReference type="NCBI Taxonomy" id="860376"/>
    <lineage>
        <taxon>Eukaryota</taxon>
        <taxon>Metazoa</taxon>
        <taxon>Ecdysozoa</taxon>
        <taxon>Nematoda</taxon>
        <taxon>Chromadorea</taxon>
        <taxon>Rhabditida</taxon>
        <taxon>Rhabditina</taxon>
        <taxon>Rhabditomorpha</taxon>
        <taxon>Rhabditoidea</taxon>
        <taxon>Rhabditidae</taxon>
        <taxon>Peloderinae</taxon>
        <taxon>Caenorhabditis</taxon>
    </lineage>
</organism>
<feature type="transmembrane region" description="Helical" evidence="1">
    <location>
        <begin position="105"/>
        <end position="125"/>
    </location>
</feature>
<feature type="transmembrane region" description="Helical" evidence="1">
    <location>
        <begin position="146"/>
        <end position="166"/>
    </location>
</feature>
<proteinExistence type="predicted"/>
<feature type="transmembrane region" description="Helical" evidence="1">
    <location>
        <begin position="255"/>
        <end position="274"/>
    </location>
</feature>
<keyword evidence="1" id="KW-1133">Transmembrane helix</keyword>
<feature type="transmembrane region" description="Helical" evidence="1">
    <location>
        <begin position="224"/>
        <end position="243"/>
    </location>
</feature>
<keyword evidence="3" id="KW-1185">Reference proteome</keyword>
<comment type="caution">
    <text evidence="2">The sequence shown here is derived from an EMBL/GenBank/DDBJ whole genome shotgun (WGS) entry which is preliminary data.</text>
</comment>
<sequence>MSFVFTGDRHNFEPPPNLVATGSWQDSSESYWQVFLFPLISFINLISQMCSIVFLIFKKDNSTSFHKIFGFLNFILILKSVANLASNRFCYEIGYYCYKYTIIEYYLIFDFTLEIIKVALWLALICQQYIYFTDVKLFGSIFKTKVYMIFLALICLFSFVFTFARISENEIERGYFPGYWFIDYSPNPNRFLERIIYIFPIFTVFMCIFTAYKMEKSENRQQEVSFISMLFAVLIHLIVLFYVEIIKERDNLYIRIYYILIQTPEILCSLLFMISNLK</sequence>
<evidence type="ECO:0000313" key="3">
    <source>
        <dbReference type="Proteomes" id="UP001152747"/>
    </source>
</evidence>
<dbReference type="EMBL" id="CANHGI010000005">
    <property type="protein sequence ID" value="CAI5453036.1"/>
    <property type="molecule type" value="Genomic_DNA"/>
</dbReference>
<keyword evidence="1" id="KW-0812">Transmembrane</keyword>
<name>A0A9P1IXR4_9PELO</name>
<dbReference type="Proteomes" id="UP001152747">
    <property type="component" value="Unassembled WGS sequence"/>
</dbReference>
<evidence type="ECO:0000313" key="2">
    <source>
        <dbReference type="EMBL" id="CAI5453036.1"/>
    </source>
</evidence>
<protein>
    <submittedName>
        <fullName evidence="2">Uncharacterized protein</fullName>
    </submittedName>
</protein>
<dbReference type="AlphaFoldDB" id="A0A9P1IXR4"/>
<feature type="transmembrane region" description="Helical" evidence="1">
    <location>
        <begin position="195"/>
        <end position="212"/>
    </location>
</feature>
<evidence type="ECO:0000256" key="1">
    <source>
        <dbReference type="SAM" id="Phobius"/>
    </source>
</evidence>
<gene>
    <name evidence="2" type="ORF">CAMP_LOCUS15673</name>
</gene>
<keyword evidence="1" id="KW-0472">Membrane</keyword>
<accession>A0A9P1IXR4</accession>